<evidence type="ECO:0000256" key="8">
    <source>
        <dbReference type="ARBA" id="ARBA00022741"/>
    </source>
</evidence>
<evidence type="ECO:0000256" key="3">
    <source>
        <dbReference type="ARBA" id="ARBA00012438"/>
    </source>
</evidence>
<keyword evidence="4" id="KW-1003">Cell membrane</keyword>
<evidence type="ECO:0000256" key="9">
    <source>
        <dbReference type="ARBA" id="ARBA00022777"/>
    </source>
</evidence>
<dbReference type="SUPFAM" id="SSF158472">
    <property type="entry name" value="HAMP domain-like"/>
    <property type="match status" value="1"/>
</dbReference>
<dbReference type="PROSITE" id="PS50885">
    <property type="entry name" value="HAMP"/>
    <property type="match status" value="1"/>
</dbReference>
<dbReference type="FunFam" id="1.10.287.130:FF:000001">
    <property type="entry name" value="Two-component sensor histidine kinase"/>
    <property type="match status" value="1"/>
</dbReference>
<dbReference type="CDD" id="cd00082">
    <property type="entry name" value="HisKA"/>
    <property type="match status" value="1"/>
</dbReference>
<proteinExistence type="predicted"/>
<dbReference type="InterPro" id="IPR005467">
    <property type="entry name" value="His_kinase_dom"/>
</dbReference>
<feature type="domain" description="Histidine kinase" evidence="15">
    <location>
        <begin position="241"/>
        <end position="457"/>
    </location>
</feature>
<sequence>MKKISLKVGFLVFISIFIIDTVLFFFLHNGIIHSRVDEELMSLKARGNNHRDVLEESFKEETLQHIVLMESQSDTDVVITDQHGKVIASSDTIDDEIIQELSKKILSPPRDGMVLEDNWKQEQYLSTVSPFFINAKNNGYVYMFKRTDKVQELISRLNEHFFLAGLLTILFMIITILILSKVLTTPLIKMKEATKKLSRGDFTVTLPRLGNDELGELGQGIQLLAKDLNYIKQERNEFLASISHELRTPLTYIKGYADISRRKNISEEERATYLNIIYEEADRISLLVKDLFDLAKFDKNSFTIMKEKINLSEMLQAIYQKISPAFINRNVQLEMHCSSKIFIDADPVRFEQVLYNLLDNALKYSEAESKTTVEVKKINQNIHIYIKDQGKGIPKEDLPYIFGRFYRVDKSRSRALGGTGLGLAIVKEIIEAHGGTISVESSLNNGTCFEIIIKENKE</sequence>
<keyword evidence="6" id="KW-0808">Transferase</keyword>
<evidence type="ECO:0000256" key="5">
    <source>
        <dbReference type="ARBA" id="ARBA00022553"/>
    </source>
</evidence>
<dbReference type="GO" id="GO:0004721">
    <property type="term" value="F:phosphoprotein phosphatase activity"/>
    <property type="evidence" value="ECO:0007669"/>
    <property type="project" value="TreeGrafter"/>
</dbReference>
<name>I3DVV3_BACMT</name>
<evidence type="ECO:0000256" key="1">
    <source>
        <dbReference type="ARBA" id="ARBA00000085"/>
    </source>
</evidence>
<comment type="catalytic activity">
    <reaction evidence="1">
        <text>ATP + protein L-histidine = ADP + protein N-phospho-L-histidine.</text>
        <dbReference type="EC" id="2.7.13.3"/>
    </reaction>
</comment>
<dbReference type="SMART" id="SM00304">
    <property type="entry name" value="HAMP"/>
    <property type="match status" value="1"/>
</dbReference>
<dbReference type="GO" id="GO:0005524">
    <property type="term" value="F:ATP binding"/>
    <property type="evidence" value="ECO:0007669"/>
    <property type="project" value="UniProtKB-KW"/>
</dbReference>
<dbReference type="Proteomes" id="UP000010523">
    <property type="component" value="Unassembled WGS sequence"/>
</dbReference>
<keyword evidence="12" id="KW-0902">Two-component regulatory system</keyword>
<keyword evidence="18" id="KW-1185">Reference proteome</keyword>
<protein>
    <recommendedName>
        <fullName evidence="3">histidine kinase</fullName>
        <ecNumber evidence="3">2.7.13.3</ecNumber>
    </recommendedName>
</protein>
<evidence type="ECO:0000313" key="17">
    <source>
        <dbReference type="EMBL" id="EIJ78374.1"/>
    </source>
</evidence>
<dbReference type="InterPro" id="IPR003594">
    <property type="entry name" value="HATPase_dom"/>
</dbReference>
<evidence type="ECO:0000256" key="2">
    <source>
        <dbReference type="ARBA" id="ARBA00004651"/>
    </source>
</evidence>
<evidence type="ECO:0000256" key="13">
    <source>
        <dbReference type="ARBA" id="ARBA00023136"/>
    </source>
</evidence>
<dbReference type="SMART" id="SM00388">
    <property type="entry name" value="HisKA"/>
    <property type="match status" value="1"/>
</dbReference>
<keyword evidence="9 17" id="KW-0418">Kinase</keyword>
<organism evidence="17 18">
    <name type="scientific">Bacillus methanolicus PB1</name>
    <dbReference type="NCBI Taxonomy" id="997296"/>
    <lineage>
        <taxon>Bacteria</taxon>
        <taxon>Bacillati</taxon>
        <taxon>Bacillota</taxon>
        <taxon>Bacilli</taxon>
        <taxon>Bacillales</taxon>
        <taxon>Bacillaceae</taxon>
        <taxon>Bacillus</taxon>
    </lineage>
</organism>
<evidence type="ECO:0000256" key="14">
    <source>
        <dbReference type="SAM" id="Phobius"/>
    </source>
</evidence>
<dbReference type="GO" id="GO:0016036">
    <property type="term" value="P:cellular response to phosphate starvation"/>
    <property type="evidence" value="ECO:0007669"/>
    <property type="project" value="TreeGrafter"/>
</dbReference>
<dbReference type="InterPro" id="IPR050351">
    <property type="entry name" value="BphY/WalK/GraS-like"/>
</dbReference>
<dbReference type="InterPro" id="IPR036890">
    <property type="entry name" value="HATPase_C_sf"/>
</dbReference>
<keyword evidence="10" id="KW-0067">ATP-binding</keyword>
<dbReference type="PANTHER" id="PTHR45453:SF1">
    <property type="entry name" value="PHOSPHATE REGULON SENSOR PROTEIN PHOR"/>
    <property type="match status" value="1"/>
</dbReference>
<keyword evidence="13 14" id="KW-0472">Membrane</keyword>
<dbReference type="Pfam" id="PF00512">
    <property type="entry name" value="HisKA"/>
    <property type="match status" value="1"/>
</dbReference>
<dbReference type="Gene3D" id="1.10.287.130">
    <property type="match status" value="1"/>
</dbReference>
<dbReference type="Pfam" id="PF00672">
    <property type="entry name" value="HAMP"/>
    <property type="match status" value="1"/>
</dbReference>
<evidence type="ECO:0000256" key="6">
    <source>
        <dbReference type="ARBA" id="ARBA00022679"/>
    </source>
</evidence>
<keyword evidence="7 14" id="KW-0812">Transmembrane</keyword>
<accession>I3DVV3</accession>
<comment type="subcellular location">
    <subcellularLocation>
        <location evidence="2">Cell membrane</location>
        <topology evidence="2">Multi-pass membrane protein</topology>
    </subcellularLocation>
</comment>
<reference evidence="17 18" key="1">
    <citation type="journal article" date="2012" name="Appl. Environ. Microbiol.">
        <title>Genome Sequence of Thermotolerant Bacillus methanolicus: Features and Regulation Related to Methylotrophy and Production of L-Lysine and L-Glutamate from Methanol.</title>
        <authorList>
            <person name="Heggeset T.M."/>
            <person name="Krog A."/>
            <person name="Balzer S."/>
            <person name="Wentzel A."/>
            <person name="Ellingsen T.E."/>
            <person name="Brautaset T."/>
        </authorList>
    </citation>
    <scope>NUCLEOTIDE SEQUENCE [LARGE SCALE GENOMIC DNA]</scope>
    <source>
        <strain evidence="17 18">PB1</strain>
    </source>
</reference>
<keyword evidence="5" id="KW-0597">Phosphoprotein</keyword>
<dbReference type="STRING" id="997296.PB1_12469"/>
<dbReference type="InterPro" id="IPR003660">
    <property type="entry name" value="HAMP_dom"/>
</dbReference>
<dbReference type="PROSITE" id="PS50109">
    <property type="entry name" value="HIS_KIN"/>
    <property type="match status" value="1"/>
</dbReference>
<feature type="transmembrane region" description="Helical" evidence="14">
    <location>
        <begin position="6"/>
        <end position="27"/>
    </location>
</feature>
<dbReference type="InterPro" id="IPR003661">
    <property type="entry name" value="HisK_dim/P_dom"/>
</dbReference>
<dbReference type="GO" id="GO:0000155">
    <property type="term" value="F:phosphorelay sensor kinase activity"/>
    <property type="evidence" value="ECO:0007669"/>
    <property type="project" value="InterPro"/>
</dbReference>
<dbReference type="PANTHER" id="PTHR45453">
    <property type="entry name" value="PHOSPHATE REGULON SENSOR PROTEIN PHOR"/>
    <property type="match status" value="1"/>
</dbReference>
<dbReference type="OrthoDB" id="9813151at2"/>
<dbReference type="SMART" id="SM00387">
    <property type="entry name" value="HATPase_c"/>
    <property type="match status" value="1"/>
</dbReference>
<dbReference type="EMBL" id="AFEU01000003">
    <property type="protein sequence ID" value="EIJ78374.1"/>
    <property type="molecule type" value="Genomic_DNA"/>
</dbReference>
<dbReference type="eggNOG" id="COG2205">
    <property type="taxonomic scope" value="Bacteria"/>
</dbReference>
<keyword evidence="11 14" id="KW-1133">Transmembrane helix</keyword>
<feature type="transmembrane region" description="Helical" evidence="14">
    <location>
        <begin position="161"/>
        <end position="180"/>
    </location>
</feature>
<evidence type="ECO:0000256" key="10">
    <source>
        <dbReference type="ARBA" id="ARBA00022840"/>
    </source>
</evidence>
<gene>
    <name evidence="17" type="ORF">PB1_12469</name>
</gene>
<dbReference type="EC" id="2.7.13.3" evidence="3"/>
<dbReference type="InterPro" id="IPR004358">
    <property type="entry name" value="Sig_transdc_His_kin-like_C"/>
</dbReference>
<evidence type="ECO:0000256" key="7">
    <source>
        <dbReference type="ARBA" id="ARBA00022692"/>
    </source>
</evidence>
<dbReference type="SUPFAM" id="SSF55874">
    <property type="entry name" value="ATPase domain of HSP90 chaperone/DNA topoisomerase II/histidine kinase"/>
    <property type="match status" value="1"/>
</dbReference>
<evidence type="ECO:0000256" key="12">
    <source>
        <dbReference type="ARBA" id="ARBA00023012"/>
    </source>
</evidence>
<dbReference type="RefSeq" id="WP_004436768.1">
    <property type="nucleotide sequence ID" value="NZ_AFEU01000003.1"/>
</dbReference>
<dbReference type="CDD" id="cd00075">
    <property type="entry name" value="HATPase"/>
    <property type="match status" value="1"/>
</dbReference>
<feature type="domain" description="HAMP" evidence="16">
    <location>
        <begin position="181"/>
        <end position="233"/>
    </location>
</feature>
<dbReference type="Pfam" id="PF02518">
    <property type="entry name" value="HATPase_c"/>
    <property type="match status" value="1"/>
</dbReference>
<evidence type="ECO:0000256" key="4">
    <source>
        <dbReference type="ARBA" id="ARBA00022475"/>
    </source>
</evidence>
<comment type="caution">
    <text evidence="17">The sequence shown here is derived from an EMBL/GenBank/DDBJ whole genome shotgun (WGS) entry which is preliminary data.</text>
</comment>
<dbReference type="PRINTS" id="PR00344">
    <property type="entry name" value="BCTRLSENSOR"/>
</dbReference>
<dbReference type="GO" id="GO:0005886">
    <property type="term" value="C:plasma membrane"/>
    <property type="evidence" value="ECO:0007669"/>
    <property type="project" value="UniProtKB-SubCell"/>
</dbReference>
<dbReference type="InterPro" id="IPR036097">
    <property type="entry name" value="HisK_dim/P_sf"/>
</dbReference>
<dbReference type="FunFam" id="3.30.565.10:FF:000006">
    <property type="entry name" value="Sensor histidine kinase WalK"/>
    <property type="match status" value="1"/>
</dbReference>
<dbReference type="Gene3D" id="3.30.565.10">
    <property type="entry name" value="Histidine kinase-like ATPase, C-terminal domain"/>
    <property type="match status" value="1"/>
</dbReference>
<dbReference type="AlphaFoldDB" id="I3DVV3"/>
<evidence type="ECO:0000313" key="18">
    <source>
        <dbReference type="Proteomes" id="UP000010523"/>
    </source>
</evidence>
<dbReference type="SUPFAM" id="SSF47384">
    <property type="entry name" value="Homodimeric domain of signal transducing histidine kinase"/>
    <property type="match status" value="1"/>
</dbReference>
<evidence type="ECO:0000256" key="11">
    <source>
        <dbReference type="ARBA" id="ARBA00022989"/>
    </source>
</evidence>
<keyword evidence="8" id="KW-0547">Nucleotide-binding</keyword>
<dbReference type="Gene3D" id="6.10.340.10">
    <property type="match status" value="1"/>
</dbReference>
<dbReference type="PATRIC" id="fig|997296.3.peg.2628"/>
<evidence type="ECO:0000259" key="15">
    <source>
        <dbReference type="PROSITE" id="PS50109"/>
    </source>
</evidence>
<dbReference type="CDD" id="cd06225">
    <property type="entry name" value="HAMP"/>
    <property type="match status" value="1"/>
</dbReference>
<evidence type="ECO:0000259" key="16">
    <source>
        <dbReference type="PROSITE" id="PS50885"/>
    </source>
</evidence>